<feature type="region of interest" description="Disordered" evidence="2">
    <location>
        <begin position="358"/>
        <end position="450"/>
    </location>
</feature>
<feature type="compositionally biased region" description="Polar residues" evidence="2">
    <location>
        <begin position="435"/>
        <end position="450"/>
    </location>
</feature>
<dbReference type="OrthoDB" id="3017535at2759"/>
<feature type="compositionally biased region" description="Basic and acidic residues" evidence="2">
    <location>
        <begin position="1144"/>
        <end position="1161"/>
    </location>
</feature>
<keyword evidence="4" id="KW-1185">Reference proteome</keyword>
<feature type="compositionally biased region" description="Low complexity" evidence="2">
    <location>
        <begin position="1066"/>
        <end position="1077"/>
    </location>
</feature>
<feature type="region of interest" description="Disordered" evidence="2">
    <location>
        <begin position="122"/>
        <end position="146"/>
    </location>
</feature>
<organism evidence="3 4">
    <name type="scientific">Rhodocollybia butyracea</name>
    <dbReference type="NCBI Taxonomy" id="206335"/>
    <lineage>
        <taxon>Eukaryota</taxon>
        <taxon>Fungi</taxon>
        <taxon>Dikarya</taxon>
        <taxon>Basidiomycota</taxon>
        <taxon>Agaricomycotina</taxon>
        <taxon>Agaricomycetes</taxon>
        <taxon>Agaricomycetidae</taxon>
        <taxon>Agaricales</taxon>
        <taxon>Marasmiineae</taxon>
        <taxon>Omphalotaceae</taxon>
        <taxon>Rhodocollybia</taxon>
    </lineage>
</organism>
<evidence type="ECO:0000313" key="4">
    <source>
        <dbReference type="Proteomes" id="UP000772434"/>
    </source>
</evidence>
<gene>
    <name evidence="3" type="ORF">BDP27DRAFT_1424222</name>
</gene>
<dbReference type="Proteomes" id="UP000772434">
    <property type="component" value="Unassembled WGS sequence"/>
</dbReference>
<dbReference type="EMBL" id="JADNRY010000093">
    <property type="protein sequence ID" value="KAF9066079.1"/>
    <property type="molecule type" value="Genomic_DNA"/>
</dbReference>
<protein>
    <submittedName>
        <fullName evidence="3">Uncharacterized protein</fullName>
    </submittedName>
</protein>
<feature type="region of interest" description="Disordered" evidence="2">
    <location>
        <begin position="481"/>
        <end position="508"/>
    </location>
</feature>
<dbReference type="AlphaFoldDB" id="A0A9P5U4Y1"/>
<accession>A0A9P5U4Y1</accession>
<evidence type="ECO:0000256" key="1">
    <source>
        <dbReference type="SAM" id="Coils"/>
    </source>
</evidence>
<comment type="caution">
    <text evidence="3">The sequence shown here is derived from an EMBL/GenBank/DDBJ whole genome shotgun (WGS) entry which is preliminary data.</text>
</comment>
<feature type="region of interest" description="Disordered" evidence="2">
    <location>
        <begin position="963"/>
        <end position="1018"/>
    </location>
</feature>
<feature type="compositionally biased region" description="Polar residues" evidence="2">
    <location>
        <begin position="1001"/>
        <end position="1015"/>
    </location>
</feature>
<feature type="compositionally biased region" description="Polar residues" evidence="2">
    <location>
        <begin position="395"/>
        <end position="416"/>
    </location>
</feature>
<name>A0A9P5U4Y1_9AGAR</name>
<feature type="compositionally biased region" description="Low complexity" evidence="2">
    <location>
        <begin position="122"/>
        <end position="133"/>
    </location>
</feature>
<feature type="compositionally biased region" description="Polar residues" evidence="2">
    <location>
        <begin position="982"/>
        <end position="992"/>
    </location>
</feature>
<evidence type="ECO:0000256" key="2">
    <source>
        <dbReference type="SAM" id="MobiDB-lite"/>
    </source>
</evidence>
<feature type="compositionally biased region" description="Polar residues" evidence="2">
    <location>
        <begin position="358"/>
        <end position="374"/>
    </location>
</feature>
<sequence length="1161" mass="126632">MSARNICKVVVSNNGMYDASMYIITGTGIAYALKPQVEADEHDVVFDLTKVAGLRDGDSIQVRVVSGQAAASTDPTNFTYTRDLKDVAAFTLAGTAHAPLISFQTPLCTPAEPANCTTDAEPCTTSPSFSTPSEHTETTNDDSASECCSPSSCSSADIVDTCNSTDIPCLDLDCADSASAHKECTGDDTQTSAAECCSPSSPAESMDVTCNSTDIPYLELDCSDPTLLSTQMEDTDECCHSSATECCSPTGPSCAESVTDTAAAACDLDCSSRTATPPIPLPSAHTDEGFHSSTTDCCSPTSSYCESAIDAFDSINIPAPELDYPVPDPTVRVPSSAHMKDTDGDFNGPAADFCPPIISSSMESDTHPSSSTDISGLEPNYSVRTPTRPAPLNIENPSFHNPGSESDPPTISSSAENVIDAPNSISGLERDYSVRTPTQPDTLPSTQMEKTGNSFNTVAADYHPRTISSSIQSVIETSNTSDVPDLELDSSIPIPNTPKRTRKRRSSPTLWGETLKEDVFLDVKGLKKDAKQLKTLLLVRNSVDLTQRFTPTTPSFPAPDAAELDKLRGDINETRYIVVQIQNQVMEHHDEIAQLTSEIREAASRQAASQKTMEDMLQHILSTQATALSYPAVDGFELVNLRADINETRDIVMQIQNRNEITQLTNEIRQMASRQAASQKMTEDILQHIISKRLNQAPDDFDSKLLLKRSHAESALPGPNGVAIEPSFSMRRTPQQTFIGSNYALQQASAASVVSPTQGSLVQVPTTSAMQYMQYARARAPPTPSAVPVQIPGGRLGEMDFRNETDWSRMTQNFNGMNASSQAPVFFMLAPGNPSQESSLLQTKHHLYWRTLPSSTPISLYYRVISKKPNGEEVLEATNFTCSSDPAPQSRSSREFHEGEGKLLRPHALSKSATDMGSVRLEVQRINGTVHAVWKNGQDKLRFIDEKYPWVVFEFNFQRCGDDQPAPNFAKNKRKREMLPNFTKSKLTTSSGPKAKKHRNTSQPDPQSHFSSTSARQERRVLSLPQTPYTGHADSSPNSLFGDFADDHASVNQQAPEGPPSFRETSANVHNSSASVAKGPSTGSNIPRTPEPASTSETYDSAIEREKEQLRKEGEILVAEIIKEKENLKRRRNKKEIAQLKADNQAKQEELEKLRRSAWEY</sequence>
<feature type="coiled-coil region" evidence="1">
    <location>
        <begin position="578"/>
        <end position="605"/>
    </location>
</feature>
<feature type="region of interest" description="Disordered" evidence="2">
    <location>
        <begin position="1026"/>
        <end position="1045"/>
    </location>
</feature>
<feature type="compositionally biased region" description="Polar residues" evidence="2">
    <location>
        <begin position="1026"/>
        <end position="1039"/>
    </location>
</feature>
<keyword evidence="1" id="KW-0175">Coiled coil</keyword>
<proteinExistence type="predicted"/>
<feature type="region of interest" description="Disordered" evidence="2">
    <location>
        <begin position="1142"/>
        <end position="1161"/>
    </location>
</feature>
<feature type="region of interest" description="Disordered" evidence="2">
    <location>
        <begin position="1050"/>
        <end position="1100"/>
    </location>
</feature>
<reference evidence="3" key="1">
    <citation type="submission" date="2020-11" db="EMBL/GenBank/DDBJ databases">
        <authorList>
            <consortium name="DOE Joint Genome Institute"/>
            <person name="Ahrendt S."/>
            <person name="Riley R."/>
            <person name="Andreopoulos W."/>
            <person name="Labutti K."/>
            <person name="Pangilinan J."/>
            <person name="Ruiz-Duenas F.J."/>
            <person name="Barrasa J.M."/>
            <person name="Sanchez-Garcia M."/>
            <person name="Camarero S."/>
            <person name="Miyauchi S."/>
            <person name="Serrano A."/>
            <person name="Linde D."/>
            <person name="Babiker R."/>
            <person name="Drula E."/>
            <person name="Ayuso-Fernandez I."/>
            <person name="Pacheco R."/>
            <person name="Padilla G."/>
            <person name="Ferreira P."/>
            <person name="Barriuso J."/>
            <person name="Kellner H."/>
            <person name="Castanera R."/>
            <person name="Alfaro M."/>
            <person name="Ramirez L."/>
            <person name="Pisabarro A.G."/>
            <person name="Kuo A."/>
            <person name="Tritt A."/>
            <person name="Lipzen A."/>
            <person name="He G."/>
            <person name="Yan M."/>
            <person name="Ng V."/>
            <person name="Cullen D."/>
            <person name="Martin F."/>
            <person name="Rosso M.-N."/>
            <person name="Henrissat B."/>
            <person name="Hibbett D."/>
            <person name="Martinez A.T."/>
            <person name="Grigoriev I.V."/>
        </authorList>
    </citation>
    <scope>NUCLEOTIDE SEQUENCE</scope>
    <source>
        <strain evidence="3">AH 40177</strain>
    </source>
</reference>
<evidence type="ECO:0000313" key="3">
    <source>
        <dbReference type="EMBL" id="KAF9066079.1"/>
    </source>
</evidence>
<feature type="compositionally biased region" description="Polar residues" evidence="2">
    <location>
        <begin position="1081"/>
        <end position="1099"/>
    </location>
</feature>